<protein>
    <submittedName>
        <fullName evidence="1">Uncharacterized protein</fullName>
    </submittedName>
</protein>
<evidence type="ECO:0000313" key="2">
    <source>
        <dbReference type="Proteomes" id="UP000034694"/>
    </source>
</evidence>
<reference evidence="1 2" key="1">
    <citation type="journal article" date="2015" name="Nature">
        <title>rRNA introns, odd ribosomes, and small enigmatic genomes across a large radiation of phyla.</title>
        <authorList>
            <person name="Brown C.T."/>
            <person name="Hug L.A."/>
            <person name="Thomas B.C."/>
            <person name="Sharon I."/>
            <person name="Castelle C.J."/>
            <person name="Singh A."/>
            <person name="Wilkins M.J."/>
            <person name="Williams K.H."/>
            <person name="Banfield J.F."/>
        </authorList>
    </citation>
    <scope>NUCLEOTIDE SEQUENCE [LARGE SCALE GENOMIC DNA]</scope>
</reference>
<evidence type="ECO:0000313" key="1">
    <source>
        <dbReference type="EMBL" id="KKU97729.1"/>
    </source>
</evidence>
<gene>
    <name evidence="1" type="ORF">UY28_C0015G0009</name>
</gene>
<accession>A0A0G1UU35</accession>
<sequence length="130" mass="15188">MARSEEEWLIDEINRQGVVTLEDREIVHEIIEVIKNTKNSSEKPEDRALDYAKKKDLGLAVAWVFLNQELKGPEKILLIHKIAQLVRTNLPVESQLQSRNDRFLNQVTTNILDITEDYFNKNSRHNNGRH</sequence>
<organism evidence="1 2">
    <name type="scientific">Candidatus Amesbacteria bacterium GW2011_GWB1_48_13</name>
    <dbReference type="NCBI Taxonomy" id="1618362"/>
    <lineage>
        <taxon>Bacteria</taxon>
        <taxon>Candidatus Amesiibacteriota</taxon>
    </lineage>
</organism>
<name>A0A0G1UU35_9BACT</name>
<proteinExistence type="predicted"/>
<dbReference type="Proteomes" id="UP000034694">
    <property type="component" value="Unassembled WGS sequence"/>
</dbReference>
<dbReference type="AlphaFoldDB" id="A0A0G1UU35"/>
<dbReference type="EMBL" id="LCPK01000015">
    <property type="protein sequence ID" value="KKU97729.1"/>
    <property type="molecule type" value="Genomic_DNA"/>
</dbReference>
<comment type="caution">
    <text evidence="1">The sequence shown here is derived from an EMBL/GenBank/DDBJ whole genome shotgun (WGS) entry which is preliminary data.</text>
</comment>